<dbReference type="InterPro" id="IPR046357">
    <property type="entry name" value="PPIase_dom_sf"/>
</dbReference>
<dbReference type="GO" id="GO:0003755">
    <property type="term" value="F:peptidyl-prolyl cis-trans isomerase activity"/>
    <property type="evidence" value="ECO:0007669"/>
    <property type="project" value="UniProtKB-KW"/>
</dbReference>
<dbReference type="Proteomes" id="UP000325307">
    <property type="component" value="Unassembled WGS sequence"/>
</dbReference>
<sequence length="328" mass="32895">MRKLLALLLASAMLLLAGCSASGGKSVGDAAPLASVKITPADNDTTAPAVTFDTPLTATAPGAKVVIEGDGAEIAAGQNVTYKLAGYKASDGTVLGDTFGAGDQTLSLVDELKEADPEIYGILVGSTVGSWIAYVRPSTEGAATESEAPEGGSAESESAAPATASEILILKVTGAQDAPRLLGQDEVKQLDEAGALPAVKFGKDGTPTISIPEGKEPPNGLAVKVLKEGDGKVLAADSTVTVDYVGVQWADGPNHKAGEAFDSSYETGQPATFGLGQVIAGWTKGLTGQKVGSTVLLTIPASMAYGDDGSSGGPTGTLVFVVDIKSAE</sequence>
<feature type="chain" id="PRO_5039621720" description="peptidylprolyl isomerase" evidence="7">
    <location>
        <begin position="22"/>
        <end position="328"/>
    </location>
</feature>
<feature type="signal peptide" evidence="7">
    <location>
        <begin position="1"/>
        <end position="21"/>
    </location>
</feature>
<comment type="caution">
    <text evidence="9">The sequence shown here is derived from an EMBL/GenBank/DDBJ whole genome shotgun (WGS) entry which is preliminary data.</text>
</comment>
<organism evidence="9 10">
    <name type="scientific">Zafaria cholistanensis</name>
    <dbReference type="NCBI Taxonomy" id="1682741"/>
    <lineage>
        <taxon>Bacteria</taxon>
        <taxon>Bacillati</taxon>
        <taxon>Actinomycetota</taxon>
        <taxon>Actinomycetes</taxon>
        <taxon>Micrococcales</taxon>
        <taxon>Micrococcaceae</taxon>
        <taxon>Zafaria</taxon>
    </lineage>
</organism>
<dbReference type="PROSITE" id="PS50059">
    <property type="entry name" value="FKBP_PPIASE"/>
    <property type="match status" value="1"/>
</dbReference>
<gene>
    <name evidence="9" type="ORF">NCCP1664_05900</name>
</gene>
<keyword evidence="10" id="KW-1185">Reference proteome</keyword>
<dbReference type="EMBL" id="BKDJ01000002">
    <property type="protein sequence ID" value="GER22093.1"/>
    <property type="molecule type" value="Genomic_DNA"/>
</dbReference>
<dbReference type="Pfam" id="PF00254">
    <property type="entry name" value="FKBP_C"/>
    <property type="match status" value="1"/>
</dbReference>
<dbReference type="InterPro" id="IPR001179">
    <property type="entry name" value="PPIase_FKBP_dom"/>
</dbReference>
<dbReference type="PANTHER" id="PTHR43811">
    <property type="entry name" value="FKBP-TYPE PEPTIDYL-PROLYL CIS-TRANS ISOMERASE FKPA"/>
    <property type="match status" value="1"/>
</dbReference>
<evidence type="ECO:0000256" key="4">
    <source>
        <dbReference type="ARBA" id="ARBA00023110"/>
    </source>
</evidence>
<dbReference type="RefSeq" id="WP_149955650.1">
    <property type="nucleotide sequence ID" value="NZ_BKDJ01000002.1"/>
</dbReference>
<dbReference type="AlphaFoldDB" id="A0A5A7NMB3"/>
<evidence type="ECO:0000259" key="8">
    <source>
        <dbReference type="PROSITE" id="PS50059"/>
    </source>
</evidence>
<name>A0A5A7NMB3_9MICC</name>
<dbReference type="Gene3D" id="3.10.50.40">
    <property type="match status" value="1"/>
</dbReference>
<feature type="domain" description="PPIase FKBP-type" evidence="8">
    <location>
        <begin position="237"/>
        <end position="328"/>
    </location>
</feature>
<evidence type="ECO:0000256" key="1">
    <source>
        <dbReference type="ARBA" id="ARBA00000971"/>
    </source>
</evidence>
<dbReference type="EC" id="5.2.1.8" evidence="3 6"/>
<evidence type="ECO:0000256" key="3">
    <source>
        <dbReference type="ARBA" id="ARBA00013194"/>
    </source>
</evidence>
<evidence type="ECO:0000256" key="2">
    <source>
        <dbReference type="ARBA" id="ARBA00006577"/>
    </source>
</evidence>
<dbReference type="SUPFAM" id="SSF54534">
    <property type="entry name" value="FKBP-like"/>
    <property type="match status" value="1"/>
</dbReference>
<evidence type="ECO:0000256" key="5">
    <source>
        <dbReference type="ARBA" id="ARBA00023235"/>
    </source>
</evidence>
<evidence type="ECO:0000313" key="10">
    <source>
        <dbReference type="Proteomes" id="UP000325307"/>
    </source>
</evidence>
<evidence type="ECO:0000256" key="6">
    <source>
        <dbReference type="PROSITE-ProRule" id="PRU00277"/>
    </source>
</evidence>
<dbReference type="PANTHER" id="PTHR43811:SF19">
    <property type="entry name" value="39 KDA FK506-BINDING NUCLEAR PROTEIN"/>
    <property type="match status" value="1"/>
</dbReference>
<keyword evidence="4 6" id="KW-0697">Rotamase</keyword>
<reference evidence="9 10" key="1">
    <citation type="submission" date="2019-09" db="EMBL/GenBank/DDBJ databases">
        <title>Arthrobacter zafarii sp. nov., a moderately thermotolerant and halotolerant actinobacterium isolated from Cholistan desert soil of Pakistan.</title>
        <authorList>
            <person name="Amin A."/>
            <person name="Ahmed I."/>
            <person name="Khalid N."/>
            <person name="Schumann P."/>
            <person name="Busse H.J."/>
            <person name="Khan I.U."/>
            <person name="Li S."/>
            <person name="Li W.J."/>
        </authorList>
    </citation>
    <scope>NUCLEOTIDE SEQUENCE [LARGE SCALE GENOMIC DNA]</scope>
    <source>
        <strain evidence="9 10">NCCP-1664</strain>
    </source>
</reference>
<evidence type="ECO:0000256" key="7">
    <source>
        <dbReference type="SAM" id="SignalP"/>
    </source>
</evidence>
<dbReference type="PROSITE" id="PS51257">
    <property type="entry name" value="PROKAR_LIPOPROTEIN"/>
    <property type="match status" value="1"/>
</dbReference>
<proteinExistence type="inferred from homology"/>
<keyword evidence="7" id="KW-0732">Signal</keyword>
<comment type="catalytic activity">
    <reaction evidence="1 6">
        <text>[protein]-peptidylproline (omega=180) = [protein]-peptidylproline (omega=0)</text>
        <dbReference type="Rhea" id="RHEA:16237"/>
        <dbReference type="Rhea" id="RHEA-COMP:10747"/>
        <dbReference type="Rhea" id="RHEA-COMP:10748"/>
        <dbReference type="ChEBI" id="CHEBI:83833"/>
        <dbReference type="ChEBI" id="CHEBI:83834"/>
        <dbReference type="EC" id="5.2.1.8"/>
    </reaction>
</comment>
<protein>
    <recommendedName>
        <fullName evidence="3 6">peptidylprolyl isomerase</fullName>
        <ecNumber evidence="3 6">5.2.1.8</ecNumber>
    </recommendedName>
</protein>
<comment type="similarity">
    <text evidence="2">Belongs to the FKBP-type PPIase family.</text>
</comment>
<evidence type="ECO:0000313" key="9">
    <source>
        <dbReference type="EMBL" id="GER22093.1"/>
    </source>
</evidence>
<dbReference type="OrthoDB" id="25996at2"/>
<accession>A0A5A7NMB3</accession>
<keyword evidence="5 6" id="KW-0413">Isomerase</keyword>